<keyword evidence="1" id="KW-0677">Repeat</keyword>
<dbReference type="Pfam" id="PF00041">
    <property type="entry name" value="fn3"/>
    <property type="match status" value="3"/>
</dbReference>
<keyword evidence="2" id="KW-0812">Transmembrane</keyword>
<evidence type="ECO:0000256" key="1">
    <source>
        <dbReference type="ARBA" id="ARBA00022737"/>
    </source>
</evidence>
<keyword evidence="2" id="KW-1133">Transmembrane helix</keyword>
<feature type="transmembrane region" description="Helical" evidence="2">
    <location>
        <begin position="1097"/>
        <end position="1118"/>
    </location>
</feature>
<dbReference type="WBParaSite" id="DME_0000653601-mRNA-1">
    <property type="protein sequence ID" value="DME_0000653601-mRNA-1"/>
    <property type="gene ID" value="DME_0000653601"/>
</dbReference>
<evidence type="ECO:0000313" key="7">
    <source>
        <dbReference type="WBParaSite" id="DME_0000653601-mRNA-1"/>
    </source>
</evidence>
<reference evidence="7" key="1">
    <citation type="submission" date="2017-02" db="UniProtKB">
        <authorList>
            <consortium name="WormBaseParasite"/>
        </authorList>
    </citation>
    <scope>IDENTIFICATION</scope>
</reference>
<dbReference type="Proteomes" id="UP000274756">
    <property type="component" value="Unassembled WGS sequence"/>
</dbReference>
<dbReference type="PROSITE" id="PS50853">
    <property type="entry name" value="FN3"/>
    <property type="match status" value="5"/>
</dbReference>
<organism evidence="5 7">
    <name type="scientific">Dracunculus medinensis</name>
    <name type="common">Guinea worm</name>
    <dbReference type="NCBI Taxonomy" id="318479"/>
    <lineage>
        <taxon>Eukaryota</taxon>
        <taxon>Metazoa</taxon>
        <taxon>Ecdysozoa</taxon>
        <taxon>Nematoda</taxon>
        <taxon>Chromadorea</taxon>
        <taxon>Rhabditida</taxon>
        <taxon>Spirurina</taxon>
        <taxon>Dracunculoidea</taxon>
        <taxon>Dracunculidae</taxon>
        <taxon>Dracunculus</taxon>
    </lineage>
</organism>
<accession>A0A0N4UGC5</accession>
<evidence type="ECO:0000313" key="5">
    <source>
        <dbReference type="Proteomes" id="UP000038040"/>
    </source>
</evidence>
<protein>
    <submittedName>
        <fullName evidence="7">Fibronectin type-III domain-containing protein</fullName>
    </submittedName>
</protein>
<dbReference type="PANTHER" id="PTHR13817">
    <property type="entry name" value="TITIN"/>
    <property type="match status" value="1"/>
</dbReference>
<reference evidence="4 6" key="2">
    <citation type="submission" date="2018-11" db="EMBL/GenBank/DDBJ databases">
        <authorList>
            <consortium name="Pathogen Informatics"/>
        </authorList>
    </citation>
    <scope>NUCLEOTIDE SEQUENCE [LARGE SCALE GENOMIC DNA]</scope>
</reference>
<dbReference type="InterPro" id="IPR003961">
    <property type="entry name" value="FN3_dom"/>
</dbReference>
<dbReference type="EMBL" id="UYYG01001187">
    <property type="protein sequence ID" value="VDN59674.1"/>
    <property type="molecule type" value="Genomic_DNA"/>
</dbReference>
<evidence type="ECO:0000313" key="4">
    <source>
        <dbReference type="EMBL" id="VDN59674.1"/>
    </source>
</evidence>
<dbReference type="Gene3D" id="2.60.40.10">
    <property type="entry name" value="Immunoglobulins"/>
    <property type="match status" value="5"/>
</dbReference>
<evidence type="ECO:0000259" key="3">
    <source>
        <dbReference type="PROSITE" id="PS50853"/>
    </source>
</evidence>
<feature type="domain" description="Fibronectin type-III" evidence="3">
    <location>
        <begin position="270"/>
        <end position="372"/>
    </location>
</feature>
<feature type="domain" description="Fibronectin type-III" evidence="3">
    <location>
        <begin position="864"/>
        <end position="958"/>
    </location>
</feature>
<gene>
    <name evidence="4" type="ORF">DME_LOCUS9647</name>
</gene>
<sequence length="1129" mass="125247">MTNNDLFVHVQPGEVLTILVGNDSQHIAGPATVRMVNLAGISPPALPLHVPPGHMVQQIVEQGILRHLILSPEPPPTSRLLAGNAYAATATNSATTLMAPLKGYSSPSPPVVLPFPPPNLIANDFLENSSRRNWAISSKEFDVSNNNHILQPLCNTFNEIVNSTKLNDWQELDISEGSHMSNISASSTCGSYTQLDQYEFTYDIVLFESIGRIVSSYRCEPDCGNRVRLCRLKPNTDYYIQLRASLEELGLQGKPSKAIRFHTLSTVPECLYPPRFISSTSTSITISWKSAIDNGSKIISYRVQIAKEMSSNNLNGNYDDSIDYETVFDALTEQATITNLQPSTKYRLRIIAVNNEGASRPSAHIIVLTPKATTATITTAISKPDMPKVVMLTSNSITLSWDVLSHHLYTVFGDVRINKECNRQYSFRLLAFKEDLGYSEPSDLLIVRTLPSNIFVPNRPYIVVNDGSNLEIGWKSNQLIEKDVFYVVEGSNGAGEIDDEWSIIYKGTSNSLMIKNYNLCAFRVATCKNNLQSAWSGILRVKKDVKKIDQIIVGLCSPPTLTEISKGRLRVEWCPPERGGEALASSSVLFYQLNRTNIYPTSMIYQGREATMYDITNCVPGEEVEVQVRAVIKSSNGATVGGEWSRTAIGRISLQPPSPPVGVYVDEQFILNWKSPATLGSPIDKYIVERIRMKSSSNNDEENGQSLSNSDVEDEWTVRNVDGNSCSLDVHDGRPGCKYQLSISAISASGTSLPSDCVYVSIPPTVPSPPSSFQVFPHGCCQLKAMWMASCHNGCKLLEYILHVEDEVTQDLIQELKFSADSLENECIIENLESDHSYKLSICATNSIGSGKWSSVVMKTLAPPPPAPNLICSEVGSNYLKLKWKPVESVSISPNLYYYLEKENDSGKFSPIYEGDNRYAKVRNLSESTKYRFRIRCSSRASGAGPWSKPFEFSTEQLPPPTIRAAPTVTEIKSGTFQVEWSPLRLPLTNGKESLFYRLQLASRTSSEKSAIIWKTIYEGVSTCYSFSSCEAVQLRVQCVRLRNGTESVSAPSAIQFVKPSLVLSSNYKDINDTLTPNIDITKMQWIQYHIFSDKNYAFIILVSFLSVVLSEFFNPVVATNPSQNKLSL</sequence>
<evidence type="ECO:0000256" key="2">
    <source>
        <dbReference type="SAM" id="Phobius"/>
    </source>
</evidence>
<evidence type="ECO:0000313" key="6">
    <source>
        <dbReference type="Proteomes" id="UP000274756"/>
    </source>
</evidence>
<dbReference type="InterPro" id="IPR013783">
    <property type="entry name" value="Ig-like_fold"/>
</dbReference>
<feature type="domain" description="Fibronectin type-III" evidence="3">
    <location>
        <begin position="769"/>
        <end position="863"/>
    </location>
</feature>
<dbReference type="InterPro" id="IPR036116">
    <property type="entry name" value="FN3_sf"/>
</dbReference>
<dbReference type="Proteomes" id="UP000038040">
    <property type="component" value="Unplaced"/>
</dbReference>
<dbReference type="STRING" id="318479.A0A0N4UGC5"/>
<dbReference type="InterPro" id="IPR050964">
    <property type="entry name" value="Striated_Muscle_Regulatory"/>
</dbReference>
<feature type="domain" description="Fibronectin type-III" evidence="3">
    <location>
        <begin position="555"/>
        <end position="655"/>
    </location>
</feature>
<dbReference type="CDD" id="cd00063">
    <property type="entry name" value="FN3"/>
    <property type="match status" value="5"/>
</dbReference>
<dbReference type="OrthoDB" id="443915at2759"/>
<dbReference type="AlphaFoldDB" id="A0A0N4UGC5"/>
<feature type="domain" description="Fibronectin type-III" evidence="3">
    <location>
        <begin position="656"/>
        <end position="765"/>
    </location>
</feature>
<proteinExistence type="predicted"/>
<dbReference type="PANTHER" id="PTHR13817:SF73">
    <property type="entry name" value="FIBRONECTIN TYPE-III DOMAIN-CONTAINING PROTEIN"/>
    <property type="match status" value="1"/>
</dbReference>
<name>A0A0N4UGC5_DRAME</name>
<keyword evidence="6" id="KW-1185">Reference proteome</keyword>
<keyword evidence="2" id="KW-0472">Membrane</keyword>
<dbReference type="SUPFAM" id="SSF49265">
    <property type="entry name" value="Fibronectin type III"/>
    <property type="match status" value="4"/>
</dbReference>
<dbReference type="SMART" id="SM00060">
    <property type="entry name" value="FN3"/>
    <property type="match status" value="7"/>
</dbReference>